<protein>
    <recommendedName>
        <fullName evidence="5">HMG box domain-containing protein</fullName>
    </recommendedName>
</protein>
<evidence type="ECO:0000256" key="4">
    <source>
        <dbReference type="SAM" id="MobiDB-lite"/>
    </source>
</evidence>
<feature type="DNA-binding region" description="HMG box" evidence="3">
    <location>
        <begin position="223"/>
        <end position="292"/>
    </location>
</feature>
<dbReference type="AlphaFoldDB" id="A0A1Y1USP9"/>
<proteinExistence type="predicted"/>
<evidence type="ECO:0000256" key="2">
    <source>
        <dbReference type="ARBA" id="ARBA00023242"/>
    </source>
</evidence>
<dbReference type="Gene3D" id="1.10.30.10">
    <property type="entry name" value="High mobility group box domain"/>
    <property type="match status" value="1"/>
</dbReference>
<dbReference type="Proteomes" id="UP000193218">
    <property type="component" value="Unassembled WGS sequence"/>
</dbReference>
<dbReference type="PROSITE" id="PS50118">
    <property type="entry name" value="HMG_BOX_2"/>
    <property type="match status" value="1"/>
</dbReference>
<feature type="domain" description="HMG box" evidence="5">
    <location>
        <begin position="223"/>
        <end position="292"/>
    </location>
</feature>
<feature type="region of interest" description="Disordered" evidence="4">
    <location>
        <begin position="488"/>
        <end position="547"/>
    </location>
</feature>
<dbReference type="GO" id="GO:0000978">
    <property type="term" value="F:RNA polymerase II cis-regulatory region sequence-specific DNA binding"/>
    <property type="evidence" value="ECO:0007669"/>
    <property type="project" value="TreeGrafter"/>
</dbReference>
<dbReference type="InterPro" id="IPR009071">
    <property type="entry name" value="HMG_box_dom"/>
</dbReference>
<gene>
    <name evidence="6" type="ORF">BD324DRAFT_612990</name>
</gene>
<dbReference type="GO" id="GO:0000981">
    <property type="term" value="F:DNA-binding transcription factor activity, RNA polymerase II-specific"/>
    <property type="evidence" value="ECO:0007669"/>
    <property type="project" value="TreeGrafter"/>
</dbReference>
<accession>A0A1Y1USP9</accession>
<dbReference type="PANTHER" id="PTHR45789">
    <property type="entry name" value="FI18025P1"/>
    <property type="match status" value="1"/>
</dbReference>
<feature type="compositionally biased region" description="Pro residues" evidence="4">
    <location>
        <begin position="526"/>
        <end position="536"/>
    </location>
</feature>
<feature type="compositionally biased region" description="Polar residues" evidence="4">
    <location>
        <begin position="47"/>
        <end position="59"/>
    </location>
</feature>
<dbReference type="EMBL" id="NBSH01000001">
    <property type="protein sequence ID" value="ORX41040.1"/>
    <property type="molecule type" value="Genomic_DNA"/>
</dbReference>
<evidence type="ECO:0000313" key="7">
    <source>
        <dbReference type="Proteomes" id="UP000193218"/>
    </source>
</evidence>
<dbReference type="SMART" id="SM00398">
    <property type="entry name" value="HMG"/>
    <property type="match status" value="1"/>
</dbReference>
<comment type="caution">
    <text evidence="6">The sequence shown here is derived from an EMBL/GenBank/DDBJ whole genome shotgun (WGS) entry which is preliminary data.</text>
</comment>
<evidence type="ECO:0000313" key="6">
    <source>
        <dbReference type="EMBL" id="ORX41040.1"/>
    </source>
</evidence>
<evidence type="ECO:0000256" key="1">
    <source>
        <dbReference type="ARBA" id="ARBA00023125"/>
    </source>
</evidence>
<keyword evidence="2 3" id="KW-0539">Nucleus</keyword>
<dbReference type="InParanoid" id="A0A1Y1USP9"/>
<dbReference type="PANTHER" id="PTHR45789:SF2">
    <property type="entry name" value="FI18025P1"/>
    <property type="match status" value="1"/>
</dbReference>
<dbReference type="OrthoDB" id="6247875at2759"/>
<sequence length="633" mass="69947">MYYEGDGIETVFDGILDGPVQVRDSQDHSPPLVKEASKSPIIRHESQQSPPDANANNEDSAAIEEAQIDPELIDVVSDERQATTFDAIPKQALSGSFGIDVPTSSLDVTVDTSRPVHPALRLAMDTALPASSSASPATPIGLGHEGLYHGYDMSRRGSSDDFDSYVDATKGNSTSLGSESEYDYGMIDNAIPAGGLGDSDPGVPPPRSMPKKSHARKQPEGHIKRARNAFILFRKHITDSNLIPPSVEVKHQNISVVAAKMWREAPQEVRQKFQEQARIEKEEHQRKYPGYRYQPVFRRTDIIRRRVRKDPAEDDKVEAVAEALIKGKVGNDLEKDIKDQMATRSDMSETESDQPARTSRRRRKDAGQLSKGAIRAQRAQARAKAMRQNLLGSNILSMSMYNAAAQANGRMNHPGAQHHLQYAMAEQYLPIGYDMQPIYDQSIYPAQMDAGEMYRLPPIDNVGAIYEGNWTQGTDYWNAETMGHLQEYPVPHPGLPGQQPIANTDYYAPPPLQPGSHHEYALQPGQHPPQGEPGPLPRDLSHGLPAEYQLPPLDRQAHHGQIEFEKHRDVMFPDWARDGQQTPSGHVVFNERLFDGALGSATLPAIGVDTGPRDEGLAGFDEAIAQANDVSHW</sequence>
<dbReference type="GeneID" id="33556267"/>
<feature type="region of interest" description="Disordered" evidence="4">
    <location>
        <begin position="20"/>
        <end position="70"/>
    </location>
</feature>
<evidence type="ECO:0000256" key="3">
    <source>
        <dbReference type="PROSITE-ProRule" id="PRU00267"/>
    </source>
</evidence>
<evidence type="ECO:0000259" key="5">
    <source>
        <dbReference type="PROSITE" id="PS50118"/>
    </source>
</evidence>
<dbReference type="InterPro" id="IPR051356">
    <property type="entry name" value="SOX/SOX-like_TF"/>
</dbReference>
<dbReference type="SUPFAM" id="SSF47095">
    <property type="entry name" value="HMG-box"/>
    <property type="match status" value="1"/>
</dbReference>
<feature type="region of interest" description="Disordered" evidence="4">
    <location>
        <begin position="340"/>
        <end position="380"/>
    </location>
</feature>
<dbReference type="Pfam" id="PF00505">
    <property type="entry name" value="HMG_box"/>
    <property type="match status" value="1"/>
</dbReference>
<dbReference type="STRING" id="4999.A0A1Y1USP9"/>
<keyword evidence="1 3" id="KW-0238">DNA-binding</keyword>
<name>A0A1Y1USP9_9TREE</name>
<dbReference type="RefSeq" id="XP_021874719.1">
    <property type="nucleotide sequence ID" value="XM_022014459.1"/>
</dbReference>
<organism evidence="6 7">
    <name type="scientific">Kockovaella imperatae</name>
    <dbReference type="NCBI Taxonomy" id="4999"/>
    <lineage>
        <taxon>Eukaryota</taxon>
        <taxon>Fungi</taxon>
        <taxon>Dikarya</taxon>
        <taxon>Basidiomycota</taxon>
        <taxon>Agaricomycotina</taxon>
        <taxon>Tremellomycetes</taxon>
        <taxon>Tremellales</taxon>
        <taxon>Cuniculitremaceae</taxon>
        <taxon>Kockovaella</taxon>
    </lineage>
</organism>
<feature type="region of interest" description="Disordered" evidence="4">
    <location>
        <begin position="193"/>
        <end position="221"/>
    </location>
</feature>
<dbReference type="GO" id="GO:0005634">
    <property type="term" value="C:nucleus"/>
    <property type="evidence" value="ECO:0007669"/>
    <property type="project" value="UniProtKB-UniRule"/>
</dbReference>
<reference evidence="6 7" key="1">
    <citation type="submission" date="2017-03" db="EMBL/GenBank/DDBJ databases">
        <title>Widespread Adenine N6-methylation of Active Genes in Fungi.</title>
        <authorList>
            <consortium name="DOE Joint Genome Institute"/>
            <person name="Mondo S.J."/>
            <person name="Dannebaum R.O."/>
            <person name="Kuo R.C."/>
            <person name="Louie K.B."/>
            <person name="Bewick A.J."/>
            <person name="Labutti K."/>
            <person name="Haridas S."/>
            <person name="Kuo A."/>
            <person name="Salamov A."/>
            <person name="Ahrendt S.R."/>
            <person name="Lau R."/>
            <person name="Bowen B.P."/>
            <person name="Lipzen A."/>
            <person name="Sullivan W."/>
            <person name="Andreopoulos W.B."/>
            <person name="Clum A."/>
            <person name="Lindquist E."/>
            <person name="Daum C."/>
            <person name="Northen T.R."/>
            <person name="Ramamoorthy G."/>
            <person name="Schmitz R.J."/>
            <person name="Gryganskyi A."/>
            <person name="Culley D."/>
            <person name="Magnuson J."/>
            <person name="James T.Y."/>
            <person name="O'Malley M.A."/>
            <person name="Stajich J.E."/>
            <person name="Spatafora J.W."/>
            <person name="Visel A."/>
            <person name="Grigoriev I.V."/>
        </authorList>
    </citation>
    <scope>NUCLEOTIDE SEQUENCE [LARGE SCALE GENOMIC DNA]</scope>
    <source>
        <strain evidence="6 7">NRRL Y-17943</strain>
    </source>
</reference>
<dbReference type="CDD" id="cd01389">
    <property type="entry name" value="HMG-box_ROX1-like"/>
    <property type="match status" value="1"/>
</dbReference>
<keyword evidence="7" id="KW-1185">Reference proteome</keyword>
<dbReference type="InterPro" id="IPR036910">
    <property type="entry name" value="HMG_box_dom_sf"/>
</dbReference>